<dbReference type="InterPro" id="IPR007873">
    <property type="entry name" value="Glycosyltransferase_ALG3"/>
</dbReference>
<evidence type="ECO:0000256" key="9">
    <source>
        <dbReference type="ARBA" id="ARBA00022989"/>
    </source>
</evidence>
<accession>D8PWW0</accession>
<evidence type="ECO:0000256" key="2">
    <source>
        <dbReference type="ARBA" id="ARBA00004922"/>
    </source>
</evidence>
<dbReference type="HOGENOM" id="CLU_035382_3_0_1"/>
<keyword evidence="16" id="KW-1185">Reference proteome</keyword>
<evidence type="ECO:0000313" key="16">
    <source>
        <dbReference type="Proteomes" id="UP000007431"/>
    </source>
</evidence>
<evidence type="ECO:0000313" key="15">
    <source>
        <dbReference type="EMBL" id="EFJ00286.1"/>
    </source>
</evidence>
<comment type="pathway">
    <text evidence="2 14">Protein modification; protein glycosylation.</text>
</comment>
<dbReference type="PANTHER" id="PTHR12646:SF0">
    <property type="entry name" value="DOL-P-MAN:MAN(5)GLCNAC(2)-PP-DOL ALPHA-1,3-MANNOSYLTRANSFERASE"/>
    <property type="match status" value="1"/>
</dbReference>
<dbReference type="OrthoDB" id="20028at2759"/>
<evidence type="ECO:0000256" key="4">
    <source>
        <dbReference type="ARBA" id="ARBA00015561"/>
    </source>
</evidence>
<feature type="transmembrane region" description="Helical" evidence="14">
    <location>
        <begin position="108"/>
        <end position="127"/>
    </location>
</feature>
<evidence type="ECO:0000256" key="12">
    <source>
        <dbReference type="ARBA" id="ARBA00049506"/>
    </source>
</evidence>
<proteinExistence type="inferred from homology"/>
<dbReference type="BRENDA" id="2.4.1.258">
    <property type="organism ID" value="5611"/>
</dbReference>
<keyword evidence="5 14" id="KW-0328">Glycosyltransferase</keyword>
<comment type="function">
    <text evidence="11 14">Dol-P-Man:Man(5)GlcNAc(2)-PP-Dol alpha-1,3-mannosyltransferase that operates in the biosynthetic pathway of dolichol-linked oligosaccharides, the glycan precursors employed in protein asparagine (N)-glycosylation. The assembly of dolichol-linked oligosaccharides begins on the cytosolic side of the endoplasmic reticulum membrane and finishes in its lumen. The sequential addition of sugars to dolichol pyrophosphate produces dolichol-linked oligosaccharides containing fourteen sugars, including two GlcNAcs, nine mannoses and three glucoses. Once assembled, the oligosaccharide is transferred from the lipid to nascent proteins by oligosaccharyltransferases. In the lumen of the endoplasmic reticulum, adds the first dolichyl beta-D-mannosyl phosphate derived mannose in an alpha-1,3 linkage to Man(5)GlcNAc(2)-PP-dolichol to produce Man(6)GlcNAc(2)-PP-dolichol.</text>
</comment>
<keyword evidence="7 14" id="KW-0812">Transmembrane</keyword>
<gene>
    <name evidence="15" type="primary">alg3</name>
    <name evidence="15" type="ORF">SCHCODRAFT_51393</name>
</gene>
<evidence type="ECO:0000256" key="11">
    <source>
        <dbReference type="ARBA" id="ARBA00044743"/>
    </source>
</evidence>
<evidence type="ECO:0000256" key="1">
    <source>
        <dbReference type="ARBA" id="ARBA00004477"/>
    </source>
</evidence>
<dbReference type="VEuPathDB" id="FungiDB:SCHCODRAFT_02524870"/>
<keyword evidence="8 14" id="KW-0256">Endoplasmic reticulum</keyword>
<dbReference type="UniPathway" id="UPA00378"/>
<feature type="transmembrane region" description="Helical" evidence="14">
    <location>
        <begin position="207"/>
        <end position="229"/>
    </location>
</feature>
<comment type="subcellular location">
    <subcellularLocation>
        <location evidence="1 14">Endoplasmic reticulum membrane</location>
        <topology evidence="1 14">Multi-pass membrane protein</topology>
    </subcellularLocation>
</comment>
<keyword evidence="6 14" id="KW-0808">Transferase</keyword>
<organism evidence="16">
    <name type="scientific">Schizophyllum commune (strain H4-8 / FGSC 9210)</name>
    <name type="common">Split gill fungus</name>
    <dbReference type="NCBI Taxonomy" id="578458"/>
    <lineage>
        <taxon>Eukaryota</taxon>
        <taxon>Fungi</taxon>
        <taxon>Dikarya</taxon>
        <taxon>Basidiomycota</taxon>
        <taxon>Agaricomycotina</taxon>
        <taxon>Agaricomycetes</taxon>
        <taxon>Agaricomycetidae</taxon>
        <taxon>Agaricales</taxon>
        <taxon>Schizophyllaceae</taxon>
        <taxon>Schizophyllum</taxon>
    </lineage>
</organism>
<dbReference type="EC" id="2.4.1.258" evidence="3 14"/>
<dbReference type="EMBL" id="GL377303">
    <property type="protein sequence ID" value="EFJ00286.1"/>
    <property type="molecule type" value="Genomic_DNA"/>
</dbReference>
<sequence length="418" mass="46828">MSTGLLSRGLDLVKGLLFDRRYFAVLAFLALLGDAVLTQLIIRFVPYTEIDWDTYMRQVKIYIEGERDYTKISGPTGPLVYPAGHVYMHEWLYSVTDAGRNMFLAQQLYGLLYVVSQSLTCAIYYRAGAPNWLVVLLPLSKRLHSIYVLRLFNDCWAVVAAQAAILAYQYNADLLGTILLSVGITVKMSIVLYVPGLLVLLFKRRGLLSTLGHLVVAAVVQISLGLPFLKEYPREYLSSAFDLSRVFLYKWTVNWRFVSEETFLSPLYAKALLVGHVSALVAFGISRWCRADGGLLRVLERGFRRPSLPAAISPVDARQTALLLFTSNLIGITFARSLHYQFYSWYAQQIPFLAWIVRLPLPLKFAIPLAIEYAWNVFPSTVASSAILLGAHLCLLLGIWSCADDSAPLAQKGATHTQ</sequence>
<dbReference type="GO" id="GO:0052925">
    <property type="term" value="F:dol-P-Man:Man(5)GlcNAc(2)-PP-Dol alpha-1,3-mannosyltransferase activity"/>
    <property type="evidence" value="ECO:0007669"/>
    <property type="project" value="UniProtKB-EC"/>
</dbReference>
<name>D8PWW0_SCHCM</name>
<comment type="similarity">
    <text evidence="13">Belongs to the glycosyltransferase ALG3 family.</text>
</comment>
<dbReference type="Proteomes" id="UP000007431">
    <property type="component" value="Unassembled WGS sequence"/>
</dbReference>
<feature type="transmembrane region" description="Helical" evidence="14">
    <location>
        <begin position="174"/>
        <end position="200"/>
    </location>
</feature>
<dbReference type="GeneID" id="9594382"/>
<dbReference type="InParanoid" id="D8PWW0"/>
<comment type="catalytic activity">
    <reaction evidence="12 14">
        <text>an alpha-D-Man-(1-&gt;2)-alpha-D-Man-(1-&gt;2)-alpha-D-Man-(1-&gt;3)-[alpha-D-Man-(1-&gt;6)]-beta-D-Man-(1-&gt;4)-beta-D-GlcNAc-(1-&gt;4)-alpha-D-GlcNAc-diphospho-di-trans,poly-cis-dolichol + a di-trans,poly-cis-dolichyl beta-D-mannosyl phosphate = an alpha-D-Man-(1-&gt;2)-alpha-D-Man-(1-&gt;2)-alpha-D-Man-(1-&gt;3)-[alpha-D-Man-(1-&gt;3)-alpha-D-Man-(1-&gt;6)]-beta-D-Man-(1-&gt;4)-beta-D-GlcNAc-(1-&gt;4)-alpha-D-GlcNAc-diphospho-di-trans,poly-cis-dolichol + a di-trans,poly-cis-dolichyl phosphate + H(+)</text>
        <dbReference type="Rhea" id="RHEA:29527"/>
        <dbReference type="Rhea" id="RHEA-COMP:19498"/>
        <dbReference type="Rhea" id="RHEA-COMP:19501"/>
        <dbReference type="Rhea" id="RHEA-COMP:19516"/>
        <dbReference type="Rhea" id="RHEA-COMP:19517"/>
        <dbReference type="ChEBI" id="CHEBI:15378"/>
        <dbReference type="ChEBI" id="CHEBI:57683"/>
        <dbReference type="ChEBI" id="CHEBI:58211"/>
        <dbReference type="ChEBI" id="CHEBI:132515"/>
        <dbReference type="ChEBI" id="CHEBI:132516"/>
        <dbReference type="EC" id="2.4.1.258"/>
    </reaction>
    <physiologicalReaction direction="left-to-right" evidence="12 14">
        <dbReference type="Rhea" id="RHEA:29528"/>
    </physiologicalReaction>
</comment>
<protein>
    <recommendedName>
        <fullName evidence="4 14">Dol-P-Man:Man(5)GlcNAc(2)-PP-Dol alpha-1,3-mannosyltransferase</fullName>
        <ecNumber evidence="3 14">2.4.1.258</ecNumber>
    </recommendedName>
    <alternativeName>
        <fullName evidence="14">Dol-P-Man-dependent alpha(1-3)-mannosyltransferase</fullName>
    </alternativeName>
</protein>
<dbReference type="PANTHER" id="PTHR12646">
    <property type="entry name" value="NOT56 - RELATED"/>
    <property type="match status" value="1"/>
</dbReference>
<dbReference type="AlphaFoldDB" id="D8PWW0"/>
<evidence type="ECO:0000256" key="10">
    <source>
        <dbReference type="ARBA" id="ARBA00023136"/>
    </source>
</evidence>
<evidence type="ECO:0000256" key="6">
    <source>
        <dbReference type="ARBA" id="ARBA00022679"/>
    </source>
</evidence>
<dbReference type="RefSeq" id="XP_003035188.1">
    <property type="nucleotide sequence ID" value="XM_003035142.1"/>
</dbReference>
<dbReference type="OMA" id="DWETYMI"/>
<evidence type="ECO:0000256" key="7">
    <source>
        <dbReference type="ARBA" id="ARBA00022692"/>
    </source>
</evidence>
<feature type="transmembrane region" description="Helical" evidence="14">
    <location>
        <begin position="21"/>
        <end position="42"/>
    </location>
</feature>
<evidence type="ECO:0000256" key="8">
    <source>
        <dbReference type="ARBA" id="ARBA00022824"/>
    </source>
</evidence>
<dbReference type="FunCoup" id="D8PWW0">
    <property type="interactions" value="461"/>
</dbReference>
<evidence type="ECO:0000256" key="13">
    <source>
        <dbReference type="ARBA" id="ARBA00093457"/>
    </source>
</evidence>
<evidence type="ECO:0000256" key="14">
    <source>
        <dbReference type="RuleBase" id="RU364047"/>
    </source>
</evidence>
<evidence type="ECO:0000256" key="5">
    <source>
        <dbReference type="ARBA" id="ARBA00022676"/>
    </source>
</evidence>
<evidence type="ECO:0000256" key="3">
    <source>
        <dbReference type="ARBA" id="ARBA00011964"/>
    </source>
</evidence>
<dbReference type="Pfam" id="PF05208">
    <property type="entry name" value="ALG3"/>
    <property type="match status" value="1"/>
</dbReference>
<dbReference type="eggNOG" id="KOG2762">
    <property type="taxonomic scope" value="Eukaryota"/>
</dbReference>
<dbReference type="KEGG" id="scm:SCHCO_02524870"/>
<reference evidence="15 16" key="1">
    <citation type="journal article" date="2010" name="Nat. Biotechnol.">
        <title>Genome sequence of the model mushroom Schizophyllum commune.</title>
        <authorList>
            <person name="Ohm R.A."/>
            <person name="de Jong J.F."/>
            <person name="Lugones L.G."/>
            <person name="Aerts A."/>
            <person name="Kothe E."/>
            <person name="Stajich J.E."/>
            <person name="de Vries R.P."/>
            <person name="Record E."/>
            <person name="Levasseur A."/>
            <person name="Baker S.E."/>
            <person name="Bartholomew K.A."/>
            <person name="Coutinho P.M."/>
            <person name="Erdmann S."/>
            <person name="Fowler T.J."/>
            <person name="Gathman A.C."/>
            <person name="Lombard V."/>
            <person name="Henrissat B."/>
            <person name="Knabe N."/>
            <person name="Kuees U."/>
            <person name="Lilly W.W."/>
            <person name="Lindquist E."/>
            <person name="Lucas S."/>
            <person name="Magnuson J.K."/>
            <person name="Piumi F."/>
            <person name="Raudaskoski M."/>
            <person name="Salamov A."/>
            <person name="Schmutz J."/>
            <person name="Schwarze F.W.M.R."/>
            <person name="vanKuyk P.A."/>
            <person name="Horton J.S."/>
            <person name="Grigoriev I.V."/>
            <person name="Woesten H.A.B."/>
        </authorList>
    </citation>
    <scope>NUCLEOTIDE SEQUENCE [LARGE SCALE GENOMIC DNA]</scope>
    <source>
        <strain evidence="16">H4-8 / FGSC 9210</strain>
    </source>
</reference>
<dbReference type="GO" id="GO:0006488">
    <property type="term" value="P:dolichol-linked oligosaccharide biosynthetic process"/>
    <property type="evidence" value="ECO:0007669"/>
    <property type="project" value="EnsemblFungi"/>
</dbReference>
<dbReference type="STRING" id="578458.D8PWW0"/>
<dbReference type="GO" id="GO:0005789">
    <property type="term" value="C:endoplasmic reticulum membrane"/>
    <property type="evidence" value="ECO:0007669"/>
    <property type="project" value="UniProtKB-SubCell"/>
</dbReference>
<dbReference type="GO" id="GO:0018279">
    <property type="term" value="P:protein N-linked glycosylation via asparagine"/>
    <property type="evidence" value="ECO:0007669"/>
    <property type="project" value="EnsemblFungi"/>
</dbReference>
<feature type="transmembrane region" description="Helical" evidence="14">
    <location>
        <begin position="147"/>
        <end position="168"/>
    </location>
</feature>
<keyword evidence="10 14" id="KW-0472">Membrane</keyword>
<keyword evidence="9 14" id="KW-1133">Transmembrane helix</keyword>